<keyword evidence="3" id="KW-1185">Reference proteome</keyword>
<feature type="domain" description="Endosialidase N-terminal extension" evidence="1">
    <location>
        <begin position="206"/>
        <end position="253"/>
    </location>
</feature>
<protein>
    <submittedName>
        <fullName evidence="2">N terminal extension of bacteriophage endosialidase</fullName>
    </submittedName>
</protein>
<reference evidence="2 3" key="1">
    <citation type="submission" date="2019-03" db="EMBL/GenBank/DDBJ databases">
        <authorList>
            <consortium name="Pathogen Informatics"/>
        </authorList>
    </citation>
    <scope>NUCLEOTIDE SEQUENCE [LARGE SCALE GENOMIC DNA]</scope>
    <source>
        <strain evidence="2 3">NCTC12993</strain>
    </source>
</reference>
<evidence type="ECO:0000259" key="1">
    <source>
        <dbReference type="Pfam" id="PF12218"/>
    </source>
</evidence>
<dbReference type="InterPro" id="IPR012334">
    <property type="entry name" value="Pectin_lyas_fold"/>
</dbReference>
<sequence>MTVSTEVNHNEYTGNGVTTSFPYTFRIFKASDLVVTTNDTNGVLRTLTLNTDYTVTGVGSYSGGAVVLPLPLANGWAISIERSLPVVQETDLRNQGKFFAETHEGAFDYLTMLIQQCFGWLRLALLKPSFIARYYDAKQNRIANLSDPGAAQDAVNNRSMRNYVDAAIAGVVGGFGWFIQYGAGAVYRTFQDKMRDAVSPKDFNIKGDGSTNDTAAFSVLETTFSNLDIDLQGKTYFVDAIPSGNRYYNGQWLLPVRSCTWPLAGGAAHRGRPHRFW</sequence>
<organism evidence="2 3">
    <name type="scientific">Kluyvera cryocrescens</name>
    <name type="common">Kluyvera citrophila</name>
    <dbReference type="NCBI Taxonomy" id="580"/>
    <lineage>
        <taxon>Bacteria</taxon>
        <taxon>Pseudomonadati</taxon>
        <taxon>Pseudomonadota</taxon>
        <taxon>Gammaproteobacteria</taxon>
        <taxon>Enterobacterales</taxon>
        <taxon>Enterobacteriaceae</taxon>
        <taxon>Kluyvera</taxon>
    </lineage>
</organism>
<accession>A0A485ATF1</accession>
<dbReference type="Pfam" id="PF12218">
    <property type="entry name" value="End_N_terminal"/>
    <property type="match status" value="1"/>
</dbReference>
<dbReference type="InterPro" id="IPR024429">
    <property type="entry name" value="Endosialidase_N-extension"/>
</dbReference>
<dbReference type="AlphaFoldDB" id="A0A485ATF1"/>
<dbReference type="Gene3D" id="2.160.20.10">
    <property type="entry name" value="Single-stranded right-handed beta-helix, Pectin lyase-like"/>
    <property type="match status" value="1"/>
</dbReference>
<gene>
    <name evidence="2" type="ORF">NCTC12993_03132</name>
</gene>
<evidence type="ECO:0000313" key="2">
    <source>
        <dbReference type="EMBL" id="VFS64195.1"/>
    </source>
</evidence>
<name>A0A485ATF1_KLUCR</name>
<evidence type="ECO:0000313" key="3">
    <source>
        <dbReference type="Proteomes" id="UP000401081"/>
    </source>
</evidence>
<dbReference type="Proteomes" id="UP000401081">
    <property type="component" value="Unassembled WGS sequence"/>
</dbReference>
<dbReference type="EMBL" id="CAADJD010000018">
    <property type="protein sequence ID" value="VFS64195.1"/>
    <property type="molecule type" value="Genomic_DNA"/>
</dbReference>
<proteinExistence type="predicted"/>